<proteinExistence type="predicted"/>
<dbReference type="Proteomes" id="UP000198885">
    <property type="component" value="Unassembled WGS sequence"/>
</dbReference>
<reference evidence="1 2" key="1">
    <citation type="submission" date="2016-10" db="EMBL/GenBank/DDBJ databases">
        <authorList>
            <person name="de Groot N.N."/>
        </authorList>
    </citation>
    <scope>NUCLEOTIDE SEQUENCE [LARGE SCALE GENOMIC DNA]</scope>
    <source>
        <strain evidence="1 2">DSM 23042</strain>
    </source>
</reference>
<name>A0A1H9X6S9_9RHOB</name>
<organism evidence="1 2">
    <name type="scientific">Tranquillimonas rosea</name>
    <dbReference type="NCBI Taxonomy" id="641238"/>
    <lineage>
        <taxon>Bacteria</taxon>
        <taxon>Pseudomonadati</taxon>
        <taxon>Pseudomonadota</taxon>
        <taxon>Alphaproteobacteria</taxon>
        <taxon>Rhodobacterales</taxon>
        <taxon>Roseobacteraceae</taxon>
        <taxon>Tranquillimonas</taxon>
    </lineage>
</organism>
<evidence type="ECO:0000313" key="2">
    <source>
        <dbReference type="Proteomes" id="UP000198885"/>
    </source>
</evidence>
<protein>
    <submittedName>
        <fullName evidence="1">Uncharacterized protein</fullName>
    </submittedName>
</protein>
<dbReference type="STRING" id="641238.SAMN04490244_11933"/>
<keyword evidence="2" id="KW-1185">Reference proteome</keyword>
<sequence length="62" mass="7190">MKKHECKSIVDIDDIAEGDLEHVLAVFDVRTRSEDDQNRRYQDLLNSLELKRSMATRSGRAN</sequence>
<dbReference type="AlphaFoldDB" id="A0A1H9X6S9"/>
<gene>
    <name evidence="1" type="ORF">SAMN04490244_11933</name>
</gene>
<dbReference type="EMBL" id="FOGU01000019">
    <property type="protein sequence ID" value="SES41761.1"/>
    <property type="molecule type" value="Genomic_DNA"/>
</dbReference>
<dbReference type="RefSeq" id="WP_092696335.1">
    <property type="nucleotide sequence ID" value="NZ_CBDDGO010000004.1"/>
</dbReference>
<evidence type="ECO:0000313" key="1">
    <source>
        <dbReference type="EMBL" id="SES41761.1"/>
    </source>
</evidence>
<accession>A0A1H9X6S9</accession>